<reference evidence="3" key="1">
    <citation type="submission" date="2015-12" db="EMBL/GenBank/DDBJ databases">
        <title>Update maize B73 reference genome by single molecule sequencing technologies.</title>
        <authorList>
            <consortium name="Maize Genome Sequencing Project"/>
            <person name="Ware D."/>
        </authorList>
    </citation>
    <scope>NUCLEOTIDE SEQUENCE [LARGE SCALE GENOMIC DNA]</scope>
    <source>
        <tissue evidence="3">Seedling</tissue>
    </source>
</reference>
<name>A0A1D6KYY4_MAIZE</name>
<keyword evidence="2" id="KW-0472">Membrane</keyword>
<keyword evidence="2" id="KW-0812">Transmembrane</keyword>
<evidence type="ECO:0000256" key="1">
    <source>
        <dbReference type="SAM" id="MobiDB-lite"/>
    </source>
</evidence>
<proteinExistence type="predicted"/>
<evidence type="ECO:0000313" key="3">
    <source>
        <dbReference type="EMBL" id="ONM07596.1"/>
    </source>
</evidence>
<protein>
    <submittedName>
        <fullName evidence="3">Uncharacterized protein</fullName>
    </submittedName>
</protein>
<dbReference type="PANTHER" id="PTHR34936:SF6">
    <property type="entry name" value="OS03G0669600 PROTEIN"/>
    <property type="match status" value="1"/>
</dbReference>
<dbReference type="EMBL" id="CM007647">
    <property type="protein sequence ID" value="ONM07596.1"/>
    <property type="molecule type" value="Genomic_DNA"/>
</dbReference>
<feature type="compositionally biased region" description="Polar residues" evidence="1">
    <location>
        <begin position="49"/>
        <end position="61"/>
    </location>
</feature>
<feature type="transmembrane region" description="Helical" evidence="2">
    <location>
        <begin position="178"/>
        <end position="198"/>
    </location>
</feature>
<accession>A0A1D6KYY4</accession>
<dbReference type="PANTHER" id="PTHR34936">
    <property type="entry name" value="EXPRESSED PROTEIN"/>
    <property type="match status" value="1"/>
</dbReference>
<evidence type="ECO:0000256" key="2">
    <source>
        <dbReference type="SAM" id="Phobius"/>
    </source>
</evidence>
<sequence length="217" mass="23825">MLEVFFASPKFVFPSWLCAFVVLYTTFLPISHSQVPNPPPPPRRGIHTCNCNYEPTKSSRAPTAPNRAASEIQQGLEEPGETPSEEEGQQQPEEEGQQQAGGGGEIVSGCRGICDDNPVEAGGAAARLPDPIPAQICDVKLGGLLALDMRDIIGAISWGLLCSFLIISSYMMLYFRHFWLSAIIISLGILFPAGLYILRQRKLAKKRERRLLLPLSM</sequence>
<dbReference type="IntAct" id="A0A1D6KYY4">
    <property type="interactions" value="3"/>
</dbReference>
<feature type="transmembrane region" description="Helical" evidence="2">
    <location>
        <begin position="152"/>
        <end position="172"/>
    </location>
</feature>
<organism evidence="3">
    <name type="scientific">Zea mays</name>
    <name type="common">Maize</name>
    <dbReference type="NCBI Taxonomy" id="4577"/>
    <lineage>
        <taxon>Eukaryota</taxon>
        <taxon>Viridiplantae</taxon>
        <taxon>Streptophyta</taxon>
        <taxon>Embryophyta</taxon>
        <taxon>Tracheophyta</taxon>
        <taxon>Spermatophyta</taxon>
        <taxon>Magnoliopsida</taxon>
        <taxon>Liliopsida</taxon>
        <taxon>Poales</taxon>
        <taxon>Poaceae</taxon>
        <taxon>PACMAD clade</taxon>
        <taxon>Panicoideae</taxon>
        <taxon>Andropogonodae</taxon>
        <taxon>Andropogoneae</taxon>
        <taxon>Tripsacinae</taxon>
        <taxon>Zea</taxon>
    </lineage>
</organism>
<feature type="region of interest" description="Disordered" evidence="1">
    <location>
        <begin position="34"/>
        <end position="103"/>
    </location>
</feature>
<feature type="compositionally biased region" description="Acidic residues" evidence="1">
    <location>
        <begin position="78"/>
        <end position="96"/>
    </location>
</feature>
<gene>
    <name evidence="3" type="ORF">ZEAMMB73_Zm00001d033428</name>
</gene>
<feature type="transmembrane region" description="Helical" evidence="2">
    <location>
        <begin position="12"/>
        <end position="30"/>
    </location>
</feature>
<dbReference type="InParanoid" id="A0A1D6KYY4"/>
<dbReference type="AlphaFoldDB" id="A0A1D6KYY4"/>
<keyword evidence="2" id="KW-1133">Transmembrane helix</keyword>